<evidence type="ECO:0000313" key="2">
    <source>
        <dbReference type="EMBL" id="PXA68704.1"/>
    </source>
</evidence>
<dbReference type="EMBL" id="QHLY01000012">
    <property type="protein sequence ID" value="PXA68704.1"/>
    <property type="molecule type" value="Genomic_DNA"/>
</dbReference>
<proteinExistence type="predicted"/>
<name>A0A317ZVK1_9MICO</name>
<accession>A0A317ZVK1</accession>
<dbReference type="Pfam" id="PF07963">
    <property type="entry name" value="N_methyl"/>
    <property type="match status" value="1"/>
</dbReference>
<protein>
    <submittedName>
        <fullName evidence="2">Prepilin-type cleavage/methylation domain-containing protein</fullName>
    </submittedName>
</protein>
<evidence type="ECO:0000313" key="3">
    <source>
        <dbReference type="Proteomes" id="UP000246722"/>
    </source>
</evidence>
<organism evidence="2 3">
    <name type="scientific">Cryobacterium arcticum</name>
    <dbReference type="NCBI Taxonomy" id="670052"/>
    <lineage>
        <taxon>Bacteria</taxon>
        <taxon>Bacillati</taxon>
        <taxon>Actinomycetota</taxon>
        <taxon>Actinomycetes</taxon>
        <taxon>Micrococcales</taxon>
        <taxon>Microbacteriaceae</taxon>
        <taxon>Cryobacterium</taxon>
    </lineage>
</organism>
<dbReference type="OrthoDB" id="5244741at2"/>
<keyword evidence="1" id="KW-0812">Transmembrane</keyword>
<dbReference type="InterPro" id="IPR012902">
    <property type="entry name" value="N_methyl_site"/>
</dbReference>
<keyword evidence="1" id="KW-0472">Membrane</keyword>
<comment type="caution">
    <text evidence="2">The sequence shown here is derived from an EMBL/GenBank/DDBJ whole genome shotgun (WGS) entry which is preliminary data.</text>
</comment>
<dbReference type="AlphaFoldDB" id="A0A317ZVK1"/>
<feature type="transmembrane region" description="Helical" evidence="1">
    <location>
        <begin position="20"/>
        <end position="41"/>
    </location>
</feature>
<gene>
    <name evidence="2" type="ORF">CTB96_19180</name>
</gene>
<evidence type="ECO:0000256" key="1">
    <source>
        <dbReference type="SAM" id="Phobius"/>
    </source>
</evidence>
<keyword evidence="3" id="KW-1185">Reference proteome</keyword>
<reference evidence="2 3" key="1">
    <citation type="submission" date="2018-05" db="EMBL/GenBank/DDBJ databases">
        <title>Genetic diversity of glacier-inhabiting Cryobacterium bacteria in China and description of Cryobacterium mengkeensis sp. nov. and Arthrobacter glacialis sp. nov.</title>
        <authorList>
            <person name="Liu Q."/>
            <person name="Xin Y.-H."/>
        </authorList>
    </citation>
    <scope>NUCLEOTIDE SEQUENCE [LARGE SCALE GENOMIC DNA]</scope>
    <source>
        <strain evidence="2 3">SK-1</strain>
    </source>
</reference>
<dbReference type="RefSeq" id="WP_110128353.1">
    <property type="nucleotide sequence ID" value="NZ_QHLY01000012.1"/>
</dbReference>
<keyword evidence="1" id="KW-1133">Transmembrane helix</keyword>
<sequence>MSRIHARLGGTRDRDSGVTIIEIMVAMMVFAMIAVSVAYALTLSLSMGNDNRSREAAANLVAQEIDLNRAVEDLFTLVDADKTTTINGTTFHLHRQTNWVTSVSADATCGSGGGQLKYKRVNVSVTWDGMRASTLPVRADTVIAPGTRINDPTLGTILVSVRGSSGTGKAGVIVSAAPAIPAAGAATLTEIPDPTDAQGCSYILKVVPGNYNVTVSAANSVDVNQVSTPVSFVGVGAGAAASVAFQYDRSGAYTVTYASNAPAGSAILPTNLDTTFMSTYPLYTRTATTSAVSKVYELHPFASGYQIFSGKYVASSATLPGCLSPNPAEWTVPRADGAVGHAVPAVATLPGVPVAATVPMGLVTVTGLNGKFLKAVSQAYAPGTGAAGCGGTMNYSFGQLNSNSVTVALPYGAWRLTSGTALGAETTAVTSGLSAPPPSSVLSGVLTLDPRVVAP</sequence>
<dbReference type="Proteomes" id="UP000246722">
    <property type="component" value="Unassembled WGS sequence"/>
</dbReference>
<dbReference type="NCBIfam" id="TIGR02532">
    <property type="entry name" value="IV_pilin_GFxxxE"/>
    <property type="match status" value="1"/>
</dbReference>